<dbReference type="Proteomes" id="UP000054097">
    <property type="component" value="Unassembled WGS sequence"/>
</dbReference>
<organism evidence="7 8">
    <name type="scientific">Serendipita vermifera MAFF 305830</name>
    <dbReference type="NCBI Taxonomy" id="933852"/>
    <lineage>
        <taxon>Eukaryota</taxon>
        <taxon>Fungi</taxon>
        <taxon>Dikarya</taxon>
        <taxon>Basidiomycota</taxon>
        <taxon>Agaricomycotina</taxon>
        <taxon>Agaricomycetes</taxon>
        <taxon>Sebacinales</taxon>
        <taxon>Serendipitaceae</taxon>
        <taxon>Serendipita</taxon>
    </lineage>
</organism>
<evidence type="ECO:0000259" key="5">
    <source>
        <dbReference type="PROSITE" id="PS50280"/>
    </source>
</evidence>
<keyword evidence="3" id="KW-0862">Zinc</keyword>
<evidence type="ECO:0008006" key="9">
    <source>
        <dbReference type="Google" id="ProtNLM"/>
    </source>
</evidence>
<reference evidence="7 8" key="1">
    <citation type="submission" date="2014-04" db="EMBL/GenBank/DDBJ databases">
        <authorList>
            <consortium name="DOE Joint Genome Institute"/>
            <person name="Kuo A."/>
            <person name="Zuccaro A."/>
            <person name="Kohler A."/>
            <person name="Nagy L.G."/>
            <person name="Floudas D."/>
            <person name="Copeland A."/>
            <person name="Barry K.W."/>
            <person name="Cichocki N."/>
            <person name="Veneault-Fourrey C."/>
            <person name="LaButti K."/>
            <person name="Lindquist E.A."/>
            <person name="Lipzen A."/>
            <person name="Lundell T."/>
            <person name="Morin E."/>
            <person name="Murat C."/>
            <person name="Sun H."/>
            <person name="Tunlid A."/>
            <person name="Henrissat B."/>
            <person name="Grigoriev I.V."/>
            <person name="Hibbett D.S."/>
            <person name="Martin F."/>
            <person name="Nordberg H.P."/>
            <person name="Cantor M.N."/>
            <person name="Hua S.X."/>
        </authorList>
    </citation>
    <scope>NUCLEOTIDE SEQUENCE [LARGE SCALE GENOMIC DNA]</scope>
    <source>
        <strain evidence="7 8">MAFF 305830</strain>
    </source>
</reference>
<evidence type="ECO:0000256" key="4">
    <source>
        <dbReference type="PROSITE-ProRule" id="PRU00134"/>
    </source>
</evidence>
<dbReference type="HOGENOM" id="CLU_611183_0_0_1"/>
<dbReference type="EMBL" id="KN824587">
    <property type="protein sequence ID" value="KIM19653.1"/>
    <property type="molecule type" value="Genomic_DNA"/>
</dbReference>
<evidence type="ECO:0000313" key="8">
    <source>
        <dbReference type="Proteomes" id="UP000054097"/>
    </source>
</evidence>
<dbReference type="PROSITE" id="PS50280">
    <property type="entry name" value="SET"/>
    <property type="match status" value="1"/>
</dbReference>
<evidence type="ECO:0000259" key="6">
    <source>
        <dbReference type="PROSITE" id="PS50865"/>
    </source>
</evidence>
<dbReference type="PROSITE" id="PS01360">
    <property type="entry name" value="ZF_MYND_1"/>
    <property type="match status" value="1"/>
</dbReference>
<dbReference type="InterPro" id="IPR046341">
    <property type="entry name" value="SET_dom_sf"/>
</dbReference>
<dbReference type="Pfam" id="PF01753">
    <property type="entry name" value="zf-MYND"/>
    <property type="match status" value="1"/>
</dbReference>
<reference evidence="8" key="2">
    <citation type="submission" date="2015-01" db="EMBL/GenBank/DDBJ databases">
        <title>Evolutionary Origins and Diversification of the Mycorrhizal Mutualists.</title>
        <authorList>
            <consortium name="DOE Joint Genome Institute"/>
            <consortium name="Mycorrhizal Genomics Consortium"/>
            <person name="Kohler A."/>
            <person name="Kuo A."/>
            <person name="Nagy L.G."/>
            <person name="Floudas D."/>
            <person name="Copeland A."/>
            <person name="Barry K.W."/>
            <person name="Cichocki N."/>
            <person name="Veneault-Fourrey C."/>
            <person name="LaButti K."/>
            <person name="Lindquist E.A."/>
            <person name="Lipzen A."/>
            <person name="Lundell T."/>
            <person name="Morin E."/>
            <person name="Murat C."/>
            <person name="Riley R."/>
            <person name="Ohm R."/>
            <person name="Sun H."/>
            <person name="Tunlid A."/>
            <person name="Henrissat B."/>
            <person name="Grigoriev I.V."/>
            <person name="Hibbett D.S."/>
            <person name="Martin F."/>
        </authorList>
    </citation>
    <scope>NUCLEOTIDE SEQUENCE [LARGE SCALE GENOMIC DNA]</scope>
    <source>
        <strain evidence="8">MAFF 305830</strain>
    </source>
</reference>
<dbReference type="GO" id="GO:0005634">
    <property type="term" value="C:nucleus"/>
    <property type="evidence" value="ECO:0007669"/>
    <property type="project" value="TreeGrafter"/>
</dbReference>
<dbReference type="Gene3D" id="1.10.220.160">
    <property type="match status" value="1"/>
</dbReference>
<dbReference type="OrthoDB" id="5945798at2759"/>
<dbReference type="InterPro" id="IPR002893">
    <property type="entry name" value="Znf_MYND"/>
</dbReference>
<evidence type="ECO:0000256" key="3">
    <source>
        <dbReference type="ARBA" id="ARBA00022833"/>
    </source>
</evidence>
<protein>
    <recommendedName>
        <fullName evidence="9">MYND-type domain-containing protein</fullName>
    </recommendedName>
</protein>
<sequence>MDTPYSIGKLNLVTDAISRNKAVVAAGQTVSAGEVILSVPSLVTSLLPKWRGKRCDLCCRNIPTRACSRCKEASYCSANCQTRAWKAHHRRVCPLLSSGFHLSHAFMSQSAEEQANADLLLSLWGLASQTAEDESWDSEEPDMALQDLASDPIHCFKNLVLHPHARALPALPRSLLSSHPKFLNSAWSRFDCNNFVVHNISSLEPESGAYALGIFPLASRCFNHSCSPNAWSAFRLRAGQVWLEVRALENIPSEAEVAIPYLDPVLPFRERHLRLSQIYGFECSCKRCNLEKQLALPTLPPEGSVLLEAAVTEAVFASSEEWEMHRWGAEVLARLPASIRHEEFMKILSTRFESQVHDGPYAEAWLTGRALLALCLLMYPLNYPITGYYAAELAKACWNAYILTSEPIWISRAKGTLQFSRGILEVAGGEEELEAAAGLTTCQTLESLIAAEPLAYPDI</sequence>
<dbReference type="PANTHER" id="PTHR12197:SF251">
    <property type="entry name" value="EG:BACR7C10.4 PROTEIN"/>
    <property type="match status" value="1"/>
</dbReference>
<keyword evidence="1" id="KW-0479">Metal-binding</keyword>
<dbReference type="Gene3D" id="2.170.270.10">
    <property type="entry name" value="SET domain"/>
    <property type="match status" value="1"/>
</dbReference>
<evidence type="ECO:0000313" key="7">
    <source>
        <dbReference type="EMBL" id="KIM19653.1"/>
    </source>
</evidence>
<keyword evidence="8" id="KW-1185">Reference proteome</keyword>
<evidence type="ECO:0000256" key="2">
    <source>
        <dbReference type="ARBA" id="ARBA00022771"/>
    </source>
</evidence>
<name>A0A0C2VZE5_SERVB</name>
<dbReference type="InterPro" id="IPR001214">
    <property type="entry name" value="SET_dom"/>
</dbReference>
<feature type="domain" description="SET" evidence="5">
    <location>
        <begin position="8"/>
        <end position="262"/>
    </location>
</feature>
<keyword evidence="2 4" id="KW-0863">Zinc-finger</keyword>
<dbReference type="GO" id="GO:0008270">
    <property type="term" value="F:zinc ion binding"/>
    <property type="evidence" value="ECO:0007669"/>
    <property type="project" value="UniProtKB-KW"/>
</dbReference>
<gene>
    <name evidence="7" type="ORF">M408DRAFT_196166</name>
</gene>
<dbReference type="SUPFAM" id="SSF82199">
    <property type="entry name" value="SET domain"/>
    <property type="match status" value="1"/>
</dbReference>
<dbReference type="Gene3D" id="6.10.140.2220">
    <property type="match status" value="1"/>
</dbReference>
<evidence type="ECO:0000256" key="1">
    <source>
        <dbReference type="ARBA" id="ARBA00022723"/>
    </source>
</evidence>
<dbReference type="AlphaFoldDB" id="A0A0C2VZE5"/>
<dbReference type="PANTHER" id="PTHR12197">
    <property type="entry name" value="HISTONE-LYSINE N-METHYLTRANSFERASE SMYD"/>
    <property type="match status" value="1"/>
</dbReference>
<dbReference type="InterPro" id="IPR050869">
    <property type="entry name" value="H3K4_H4K5_MeTrfase"/>
</dbReference>
<feature type="domain" description="MYND-type" evidence="6">
    <location>
        <begin position="55"/>
        <end position="93"/>
    </location>
</feature>
<accession>A0A0C2VZE5</accession>
<proteinExistence type="predicted"/>
<dbReference type="STRING" id="933852.A0A0C2VZE5"/>
<dbReference type="SUPFAM" id="SSF144232">
    <property type="entry name" value="HIT/MYND zinc finger-like"/>
    <property type="match status" value="1"/>
</dbReference>
<dbReference type="PROSITE" id="PS50865">
    <property type="entry name" value="ZF_MYND_2"/>
    <property type="match status" value="1"/>
</dbReference>
<dbReference type="Pfam" id="PF00856">
    <property type="entry name" value="SET"/>
    <property type="match status" value="1"/>
</dbReference>
<dbReference type="CDD" id="cd20071">
    <property type="entry name" value="SET_SMYD"/>
    <property type="match status" value="1"/>
</dbReference>